<dbReference type="AlphaFoldDB" id="A0A9X4GZX8"/>
<dbReference type="EMBL" id="JAKOAV010000028">
    <property type="protein sequence ID" value="MDF9409307.1"/>
    <property type="molecule type" value="Genomic_DNA"/>
</dbReference>
<gene>
    <name evidence="1" type="ORF">L7E55_13240</name>
</gene>
<keyword evidence="2" id="KW-1185">Reference proteome</keyword>
<comment type="caution">
    <text evidence="1">The sequence shown here is derived from an EMBL/GenBank/DDBJ whole genome shotgun (WGS) entry which is preliminary data.</text>
</comment>
<evidence type="ECO:0000313" key="1">
    <source>
        <dbReference type="EMBL" id="MDF9409307.1"/>
    </source>
</evidence>
<name>A0A9X4GZX8_9FIRM</name>
<keyword evidence="1" id="KW-0966">Cell projection</keyword>
<dbReference type="Proteomes" id="UP001154312">
    <property type="component" value="Unassembled WGS sequence"/>
</dbReference>
<dbReference type="NCBIfam" id="TIGR02530">
    <property type="entry name" value="flg_new"/>
    <property type="match status" value="1"/>
</dbReference>
<reference evidence="1" key="1">
    <citation type="submission" date="2022-02" db="EMBL/GenBank/DDBJ databases">
        <authorList>
            <person name="Leng L."/>
        </authorList>
    </citation>
    <scope>NUCLEOTIDE SEQUENCE</scope>
    <source>
        <strain evidence="1">JI</strain>
    </source>
</reference>
<evidence type="ECO:0000313" key="2">
    <source>
        <dbReference type="Proteomes" id="UP001154312"/>
    </source>
</evidence>
<sequence length="130" mass="14115">MNHNISSILPVAPLPVIPATGGGQSPRKDDKLSFQEAVQREIEKNQGLKISAHAEKRLKERNIVLAQDDLAKINTAVKQAESKGARESLIIYGDLALITSVRNKTIVTAMDGNFATDHVFTNIDSAVIVK</sequence>
<dbReference type="Pfam" id="PF12611">
    <property type="entry name" value="Flagellar_put"/>
    <property type="match status" value="1"/>
</dbReference>
<protein>
    <submittedName>
        <fullName evidence="1">Flagellar protein</fullName>
    </submittedName>
</protein>
<proteinExistence type="predicted"/>
<dbReference type="InterPro" id="IPR013367">
    <property type="entry name" value="Flagellar_put"/>
</dbReference>
<keyword evidence="1" id="KW-0969">Cilium</keyword>
<accession>A0A9X4GZX8</accession>
<dbReference type="RefSeq" id="WP_277444764.1">
    <property type="nucleotide sequence ID" value="NZ_JAKOAV010000028.1"/>
</dbReference>
<keyword evidence="1" id="KW-0282">Flagellum</keyword>
<organism evidence="1 2">
    <name type="scientific">Pelotomaculum isophthalicicum JI</name>
    <dbReference type="NCBI Taxonomy" id="947010"/>
    <lineage>
        <taxon>Bacteria</taxon>
        <taxon>Bacillati</taxon>
        <taxon>Bacillota</taxon>
        <taxon>Clostridia</taxon>
        <taxon>Eubacteriales</taxon>
        <taxon>Desulfotomaculaceae</taxon>
        <taxon>Pelotomaculum</taxon>
    </lineage>
</organism>